<organism evidence="5 6">
    <name type="scientific">Mageeibacillus indolicus</name>
    <dbReference type="NCBI Taxonomy" id="884684"/>
    <lineage>
        <taxon>Bacteria</taxon>
        <taxon>Bacillati</taxon>
        <taxon>Bacillota</taxon>
        <taxon>Clostridia</taxon>
        <taxon>Eubacteriales</taxon>
        <taxon>Oscillospiraceae</taxon>
        <taxon>Mageeibacillus</taxon>
    </lineage>
</organism>
<dbReference type="InterPro" id="IPR050659">
    <property type="entry name" value="Peptidase_M24B"/>
</dbReference>
<dbReference type="PROSITE" id="PS00491">
    <property type="entry name" value="PROLINE_PEPTIDASE"/>
    <property type="match status" value="1"/>
</dbReference>
<evidence type="ECO:0000256" key="1">
    <source>
        <dbReference type="ARBA" id="ARBA00022723"/>
    </source>
</evidence>
<dbReference type="GO" id="GO:0008235">
    <property type="term" value="F:metalloexopeptidase activity"/>
    <property type="evidence" value="ECO:0007669"/>
    <property type="project" value="UniProtKB-ARBA"/>
</dbReference>
<keyword evidence="1" id="KW-0479">Metal-binding</keyword>
<evidence type="ECO:0000313" key="5">
    <source>
        <dbReference type="EMBL" id="PNH19761.1"/>
    </source>
</evidence>
<dbReference type="GO" id="GO:0004177">
    <property type="term" value="F:aminopeptidase activity"/>
    <property type="evidence" value="ECO:0007669"/>
    <property type="project" value="UniProtKB-ARBA"/>
</dbReference>
<dbReference type="InterPro" id="IPR001714">
    <property type="entry name" value="Pept_M24_MAP"/>
</dbReference>
<dbReference type="InterPro" id="IPR000994">
    <property type="entry name" value="Pept_M24"/>
</dbReference>
<gene>
    <name evidence="5" type="ORF">B7R76_02465</name>
</gene>
<dbReference type="Gene3D" id="3.90.230.10">
    <property type="entry name" value="Creatinase/methionine aminopeptidase superfamily"/>
    <property type="match status" value="1"/>
</dbReference>
<dbReference type="InterPro" id="IPR000587">
    <property type="entry name" value="Creatinase_N"/>
</dbReference>
<dbReference type="EMBL" id="NBZD01000001">
    <property type="protein sequence ID" value="PNH19761.1"/>
    <property type="molecule type" value="Genomic_DNA"/>
</dbReference>
<comment type="caution">
    <text evidence="5">The sequence shown here is derived from an EMBL/GenBank/DDBJ whole genome shotgun (WGS) entry which is preliminary data.</text>
</comment>
<dbReference type="InterPro" id="IPR036005">
    <property type="entry name" value="Creatinase/aminopeptidase-like"/>
</dbReference>
<evidence type="ECO:0000259" key="3">
    <source>
        <dbReference type="Pfam" id="PF00557"/>
    </source>
</evidence>
<keyword evidence="2" id="KW-0378">Hydrolase</keyword>
<dbReference type="GO" id="GO:0046872">
    <property type="term" value="F:metal ion binding"/>
    <property type="evidence" value="ECO:0007669"/>
    <property type="project" value="UniProtKB-KW"/>
</dbReference>
<dbReference type="CDD" id="cd01092">
    <property type="entry name" value="APP-like"/>
    <property type="match status" value="1"/>
</dbReference>
<evidence type="ECO:0000259" key="4">
    <source>
        <dbReference type="Pfam" id="PF01321"/>
    </source>
</evidence>
<sequence>MANLKKIEVYRARRIAALREWMAERKLESVLLYSRENTRFFAGFTGTESYALITAKDLYLYLDSRYIEQGKIQSSEYMIVPVTKAALTVVSEHLAEIKIKEVGLEADYLPWTMQLTLQKNNPSVKFVPLGSELAELRLIKDEWELAMLRKAIYISDEAWRQLLPTIKAGQTENQVAAQLEHNMRVLGASAPSFTTIIASGLRSALPHGVASDKVIEDGDSITMDFGALYEGYCSDITRTVFLGTPNPKILEIYNIVLKAQTAGEKFLRAGVKGKDVDAVARNIINDAGYGEYFGHGLGHSLGLEIHESPRCSKYCDTVLQAGSMMTVEPGIYIPGVGGVRIEDTCLVREHDCEVITAATKEVVLLH</sequence>
<dbReference type="InterPro" id="IPR001131">
    <property type="entry name" value="Peptidase_M24B_aminopep-P_CS"/>
</dbReference>
<reference evidence="6" key="1">
    <citation type="submission" date="2017-04" db="EMBL/GenBank/DDBJ databases">
        <authorList>
            <person name="Bumgarner R.E."/>
            <person name="Fredricks D.N."/>
            <person name="Srinivasan S."/>
        </authorList>
    </citation>
    <scope>NUCLEOTIDE SEQUENCE [LARGE SCALE GENOMIC DNA]</scope>
    <source>
        <strain evidence="6">KA00405</strain>
    </source>
</reference>
<dbReference type="SUPFAM" id="SSF53092">
    <property type="entry name" value="Creatinase/prolidase N-terminal domain"/>
    <property type="match status" value="1"/>
</dbReference>
<protein>
    <recommendedName>
        <fullName evidence="7">Creatinase</fullName>
    </recommendedName>
</protein>
<dbReference type="InterPro" id="IPR029149">
    <property type="entry name" value="Creatin/AminoP/Spt16_N"/>
</dbReference>
<dbReference type="Pfam" id="PF01321">
    <property type="entry name" value="Creatinase_N"/>
    <property type="match status" value="1"/>
</dbReference>
<dbReference type="PANTHER" id="PTHR46112">
    <property type="entry name" value="AMINOPEPTIDASE"/>
    <property type="match status" value="1"/>
</dbReference>
<dbReference type="AlphaFoldDB" id="A0A2J8B4Q9"/>
<proteinExistence type="predicted"/>
<dbReference type="SUPFAM" id="SSF55920">
    <property type="entry name" value="Creatinase/aminopeptidase"/>
    <property type="match status" value="1"/>
</dbReference>
<evidence type="ECO:0000313" key="6">
    <source>
        <dbReference type="Proteomes" id="UP000236394"/>
    </source>
</evidence>
<accession>A0A2J8B4Q9</accession>
<dbReference type="Gene3D" id="3.40.350.10">
    <property type="entry name" value="Creatinase/prolidase N-terminal domain"/>
    <property type="match status" value="1"/>
</dbReference>
<evidence type="ECO:0008006" key="7">
    <source>
        <dbReference type="Google" id="ProtNLM"/>
    </source>
</evidence>
<evidence type="ECO:0000256" key="2">
    <source>
        <dbReference type="ARBA" id="ARBA00022801"/>
    </source>
</evidence>
<feature type="domain" description="Creatinase N-terminal" evidence="4">
    <location>
        <begin position="14"/>
        <end position="139"/>
    </location>
</feature>
<dbReference type="RefSeq" id="WP_102892313.1">
    <property type="nucleotide sequence ID" value="NZ_NBZD01000001.1"/>
</dbReference>
<feature type="domain" description="Peptidase M24" evidence="3">
    <location>
        <begin position="147"/>
        <end position="349"/>
    </location>
</feature>
<dbReference type="Proteomes" id="UP000236394">
    <property type="component" value="Unassembled WGS sequence"/>
</dbReference>
<name>A0A2J8B4Q9_9FIRM</name>
<dbReference type="PANTHER" id="PTHR46112:SF3">
    <property type="entry name" value="AMINOPEPTIDASE YPDF"/>
    <property type="match status" value="1"/>
</dbReference>
<dbReference type="PRINTS" id="PR00599">
    <property type="entry name" value="MAPEPTIDASE"/>
</dbReference>
<dbReference type="Pfam" id="PF00557">
    <property type="entry name" value="Peptidase_M24"/>
    <property type="match status" value="1"/>
</dbReference>